<dbReference type="EMBL" id="VSSQ01084598">
    <property type="protein sequence ID" value="MPN32529.1"/>
    <property type="molecule type" value="Genomic_DNA"/>
</dbReference>
<evidence type="ECO:0000256" key="2">
    <source>
        <dbReference type="ARBA" id="ARBA00023002"/>
    </source>
</evidence>
<dbReference type="GO" id="GO:0016491">
    <property type="term" value="F:oxidoreductase activity"/>
    <property type="evidence" value="ECO:0007669"/>
    <property type="project" value="UniProtKB-KW"/>
</dbReference>
<gene>
    <name evidence="4" type="ORF">SDC9_180008</name>
</gene>
<reference evidence="4" key="1">
    <citation type="submission" date="2019-08" db="EMBL/GenBank/DDBJ databases">
        <authorList>
            <person name="Kucharzyk K."/>
            <person name="Murdoch R.W."/>
            <person name="Higgins S."/>
            <person name="Loffler F."/>
        </authorList>
    </citation>
    <scope>NUCLEOTIDE SEQUENCE</scope>
</reference>
<feature type="domain" description="Nitroreductase" evidence="3">
    <location>
        <begin position="2"/>
        <end position="142"/>
    </location>
</feature>
<organism evidence="4">
    <name type="scientific">bioreactor metagenome</name>
    <dbReference type="NCBI Taxonomy" id="1076179"/>
    <lineage>
        <taxon>unclassified sequences</taxon>
        <taxon>metagenomes</taxon>
        <taxon>ecological metagenomes</taxon>
    </lineage>
</organism>
<dbReference type="InterPro" id="IPR000415">
    <property type="entry name" value="Nitroreductase-like"/>
</dbReference>
<accession>A0A645H3F6</accession>
<dbReference type="Gene3D" id="3.40.109.10">
    <property type="entry name" value="NADH Oxidase"/>
    <property type="match status" value="1"/>
</dbReference>
<evidence type="ECO:0000313" key="4">
    <source>
        <dbReference type="EMBL" id="MPN32529.1"/>
    </source>
</evidence>
<comment type="similarity">
    <text evidence="1">Belongs to the nitroreductase family.</text>
</comment>
<dbReference type="CDD" id="cd02062">
    <property type="entry name" value="Nitro_FMN_reductase"/>
    <property type="match status" value="1"/>
</dbReference>
<sequence>MRFYQRKAVAEEHLLHLIDVARRAPSAANNQILRYTVVRNSDRVQAVFLHTAWAGRVKPKRTPEWGFNAPPAFIAVSAVKNGPALPPLAYADAGAAIMAMQYAATDANLGSCWIGAFKAREVTALLEIPDSEQLLFLLAVGHPAEAPVQDEIGMGDDVGYYLDTFDVLHVPKYSVKAITRIL</sequence>
<proteinExistence type="inferred from homology"/>
<dbReference type="InterPro" id="IPR029479">
    <property type="entry name" value="Nitroreductase"/>
</dbReference>
<dbReference type="Pfam" id="PF00881">
    <property type="entry name" value="Nitroreductase"/>
    <property type="match status" value="1"/>
</dbReference>
<name>A0A645H3F6_9ZZZZ</name>
<evidence type="ECO:0000259" key="3">
    <source>
        <dbReference type="Pfam" id="PF00881"/>
    </source>
</evidence>
<dbReference type="SUPFAM" id="SSF55469">
    <property type="entry name" value="FMN-dependent nitroreductase-like"/>
    <property type="match status" value="1"/>
</dbReference>
<dbReference type="PANTHER" id="PTHR43673:SF10">
    <property type="entry name" value="NADH DEHYDROGENASE_NAD(P)H NITROREDUCTASE XCC3605-RELATED"/>
    <property type="match status" value="1"/>
</dbReference>
<keyword evidence="2" id="KW-0560">Oxidoreductase</keyword>
<dbReference type="AlphaFoldDB" id="A0A645H3F6"/>
<evidence type="ECO:0000256" key="1">
    <source>
        <dbReference type="ARBA" id="ARBA00007118"/>
    </source>
</evidence>
<protein>
    <recommendedName>
        <fullName evidence="3">Nitroreductase domain-containing protein</fullName>
    </recommendedName>
</protein>
<dbReference type="PANTHER" id="PTHR43673">
    <property type="entry name" value="NAD(P)H NITROREDUCTASE YDGI-RELATED"/>
    <property type="match status" value="1"/>
</dbReference>
<comment type="caution">
    <text evidence="4">The sequence shown here is derived from an EMBL/GenBank/DDBJ whole genome shotgun (WGS) entry which is preliminary data.</text>
</comment>